<name>A0A6A6DDZ0_9PEZI</name>
<reference evidence="1" key="1">
    <citation type="journal article" date="2020" name="Stud. Mycol.">
        <title>101 Dothideomycetes genomes: a test case for predicting lifestyles and emergence of pathogens.</title>
        <authorList>
            <person name="Haridas S."/>
            <person name="Albert R."/>
            <person name="Binder M."/>
            <person name="Bloem J."/>
            <person name="Labutti K."/>
            <person name="Salamov A."/>
            <person name="Andreopoulos B."/>
            <person name="Baker S."/>
            <person name="Barry K."/>
            <person name="Bills G."/>
            <person name="Bluhm B."/>
            <person name="Cannon C."/>
            <person name="Castanera R."/>
            <person name="Culley D."/>
            <person name="Daum C."/>
            <person name="Ezra D."/>
            <person name="Gonzalez J."/>
            <person name="Henrissat B."/>
            <person name="Kuo A."/>
            <person name="Liang C."/>
            <person name="Lipzen A."/>
            <person name="Lutzoni F."/>
            <person name="Magnuson J."/>
            <person name="Mondo S."/>
            <person name="Nolan M."/>
            <person name="Ohm R."/>
            <person name="Pangilinan J."/>
            <person name="Park H.-J."/>
            <person name="Ramirez L."/>
            <person name="Alfaro M."/>
            <person name="Sun H."/>
            <person name="Tritt A."/>
            <person name="Yoshinaga Y."/>
            <person name="Zwiers L.-H."/>
            <person name="Turgeon B."/>
            <person name="Goodwin S."/>
            <person name="Spatafora J."/>
            <person name="Crous P."/>
            <person name="Grigoriev I."/>
        </authorList>
    </citation>
    <scope>NUCLEOTIDE SEQUENCE</scope>
    <source>
        <strain evidence="1">CBS 207.26</strain>
    </source>
</reference>
<dbReference type="InterPro" id="IPR027443">
    <property type="entry name" value="IPNS-like_sf"/>
</dbReference>
<evidence type="ECO:0000313" key="2">
    <source>
        <dbReference type="Proteomes" id="UP000800200"/>
    </source>
</evidence>
<dbReference type="OrthoDB" id="288590at2759"/>
<accession>A0A6A6DDZ0</accession>
<organism evidence="1 2">
    <name type="scientific">Zopfia rhizophila CBS 207.26</name>
    <dbReference type="NCBI Taxonomy" id="1314779"/>
    <lineage>
        <taxon>Eukaryota</taxon>
        <taxon>Fungi</taxon>
        <taxon>Dikarya</taxon>
        <taxon>Ascomycota</taxon>
        <taxon>Pezizomycotina</taxon>
        <taxon>Dothideomycetes</taxon>
        <taxon>Dothideomycetes incertae sedis</taxon>
        <taxon>Zopfiaceae</taxon>
        <taxon>Zopfia</taxon>
    </lineage>
</organism>
<dbReference type="SUPFAM" id="SSF51197">
    <property type="entry name" value="Clavaminate synthase-like"/>
    <property type="match status" value="1"/>
</dbReference>
<dbReference type="Gene3D" id="2.60.120.330">
    <property type="entry name" value="B-lactam Antibiotic, Isopenicillin N Synthase, Chain"/>
    <property type="match status" value="1"/>
</dbReference>
<feature type="non-terminal residue" evidence="1">
    <location>
        <position position="1"/>
    </location>
</feature>
<dbReference type="EMBL" id="ML994705">
    <property type="protein sequence ID" value="KAF2176612.1"/>
    <property type="molecule type" value="Genomic_DNA"/>
</dbReference>
<evidence type="ECO:0000313" key="1">
    <source>
        <dbReference type="EMBL" id="KAF2176612.1"/>
    </source>
</evidence>
<gene>
    <name evidence="1" type="ORF">K469DRAFT_606611</name>
</gene>
<proteinExistence type="predicted"/>
<sequence length="60" mass="6688">HSDFSTLILLFQQNVSGLEIANMSSIDKTLSTAIEKGRKFIHVKLKPGSILVNIGYLLMR</sequence>
<dbReference type="Proteomes" id="UP000800200">
    <property type="component" value="Unassembled WGS sequence"/>
</dbReference>
<dbReference type="AlphaFoldDB" id="A0A6A6DDZ0"/>
<keyword evidence="2" id="KW-1185">Reference proteome</keyword>
<protein>
    <submittedName>
        <fullName evidence="1">Uncharacterized protein</fullName>
    </submittedName>
</protein>